<gene>
    <name evidence="6" type="ORF">EGM88_05020</name>
</gene>
<dbReference type="EMBL" id="RPFJ01000006">
    <property type="protein sequence ID" value="RPD98556.1"/>
    <property type="molecule type" value="Genomic_DNA"/>
</dbReference>
<protein>
    <submittedName>
        <fullName evidence="6">TetR/AcrR family transcriptional regulator</fullName>
    </submittedName>
</protein>
<evidence type="ECO:0000256" key="1">
    <source>
        <dbReference type="ARBA" id="ARBA00023015"/>
    </source>
</evidence>
<dbReference type="InterPro" id="IPR036271">
    <property type="entry name" value="Tet_transcr_reg_TetR-rel_C_sf"/>
</dbReference>
<name>A0A3N4P0L6_9FLAO</name>
<dbReference type="PROSITE" id="PS50977">
    <property type="entry name" value="HTH_TETR_2"/>
    <property type="match status" value="1"/>
</dbReference>
<keyword evidence="1" id="KW-0805">Transcription regulation</keyword>
<proteinExistence type="predicted"/>
<keyword evidence="2 4" id="KW-0238">DNA-binding</keyword>
<evidence type="ECO:0000256" key="4">
    <source>
        <dbReference type="PROSITE-ProRule" id="PRU00335"/>
    </source>
</evidence>
<dbReference type="PANTHER" id="PTHR47506:SF3">
    <property type="entry name" value="HTH-TYPE TRANSCRIPTIONAL REGULATOR LMRA"/>
    <property type="match status" value="1"/>
</dbReference>
<evidence type="ECO:0000256" key="3">
    <source>
        <dbReference type="ARBA" id="ARBA00023163"/>
    </source>
</evidence>
<dbReference type="Gene3D" id="1.10.357.10">
    <property type="entry name" value="Tetracycline Repressor, domain 2"/>
    <property type="match status" value="1"/>
</dbReference>
<dbReference type="Proteomes" id="UP000270856">
    <property type="component" value="Unassembled WGS sequence"/>
</dbReference>
<dbReference type="InterPro" id="IPR009057">
    <property type="entry name" value="Homeodomain-like_sf"/>
</dbReference>
<dbReference type="GO" id="GO:0003677">
    <property type="term" value="F:DNA binding"/>
    <property type="evidence" value="ECO:0007669"/>
    <property type="project" value="UniProtKB-UniRule"/>
</dbReference>
<dbReference type="RefSeq" id="WP_123896873.1">
    <property type="nucleotide sequence ID" value="NZ_RPFJ01000006.1"/>
</dbReference>
<dbReference type="PANTHER" id="PTHR47506">
    <property type="entry name" value="TRANSCRIPTIONAL REGULATORY PROTEIN"/>
    <property type="match status" value="1"/>
</dbReference>
<comment type="caution">
    <text evidence="6">The sequence shown here is derived from an EMBL/GenBank/DDBJ whole genome shotgun (WGS) entry which is preliminary data.</text>
</comment>
<feature type="domain" description="HTH tetR-type" evidence="5">
    <location>
        <begin position="8"/>
        <end position="68"/>
    </location>
</feature>
<dbReference type="AlphaFoldDB" id="A0A3N4P0L6"/>
<sequence length="200" mass="23163">MQQNIKSELTKKHIVDKAFELFYENGFKTTSIDKIMKATPFSKGAFYHHYKNKKELGLEVITLKIQQRVYDGMVLPLTKKGDALQLLQSTFLNRIKSFPLYDKTHGCPMNNFINEIGDYELAYQNALKNIIEKWKETLIQLIERGKKENSINKKISSTAVAVYLISAFEGIRGIRKLYSDDRIIDEYISGLSLYLTRLKP</sequence>
<organism evidence="6 7">
    <name type="scientific">Aureibaculum marinum</name>
    <dbReference type="NCBI Taxonomy" id="2487930"/>
    <lineage>
        <taxon>Bacteria</taxon>
        <taxon>Pseudomonadati</taxon>
        <taxon>Bacteroidota</taxon>
        <taxon>Flavobacteriia</taxon>
        <taxon>Flavobacteriales</taxon>
        <taxon>Flavobacteriaceae</taxon>
        <taxon>Aureibaculum</taxon>
    </lineage>
</organism>
<dbReference type="InterPro" id="IPR011075">
    <property type="entry name" value="TetR_C"/>
</dbReference>
<keyword evidence="7" id="KW-1185">Reference proteome</keyword>
<dbReference type="Pfam" id="PF16925">
    <property type="entry name" value="TetR_C_13"/>
    <property type="match status" value="1"/>
</dbReference>
<dbReference type="Pfam" id="PF00440">
    <property type="entry name" value="TetR_N"/>
    <property type="match status" value="1"/>
</dbReference>
<dbReference type="SUPFAM" id="SSF46689">
    <property type="entry name" value="Homeodomain-like"/>
    <property type="match status" value="1"/>
</dbReference>
<dbReference type="InterPro" id="IPR001647">
    <property type="entry name" value="HTH_TetR"/>
</dbReference>
<reference evidence="6 7" key="1">
    <citation type="submission" date="2018-11" db="EMBL/GenBank/DDBJ databases">
        <title>Aureibaculum marinum gen. nov., sp. nov., a member of the family Flavobacteriaceae isolated from the Bohai Sea.</title>
        <authorList>
            <person name="Ji X."/>
        </authorList>
    </citation>
    <scope>NUCLEOTIDE SEQUENCE [LARGE SCALE GENOMIC DNA]</scope>
    <source>
        <strain evidence="6 7">BH-SD17</strain>
    </source>
</reference>
<feature type="DNA-binding region" description="H-T-H motif" evidence="4">
    <location>
        <begin position="31"/>
        <end position="50"/>
    </location>
</feature>
<keyword evidence="3" id="KW-0804">Transcription</keyword>
<accession>A0A3N4P0L6</accession>
<dbReference type="SUPFAM" id="SSF48498">
    <property type="entry name" value="Tetracyclin repressor-like, C-terminal domain"/>
    <property type="match status" value="1"/>
</dbReference>
<evidence type="ECO:0000313" key="7">
    <source>
        <dbReference type="Proteomes" id="UP000270856"/>
    </source>
</evidence>
<evidence type="ECO:0000313" key="6">
    <source>
        <dbReference type="EMBL" id="RPD98556.1"/>
    </source>
</evidence>
<dbReference type="PRINTS" id="PR00455">
    <property type="entry name" value="HTHTETR"/>
</dbReference>
<evidence type="ECO:0000256" key="2">
    <source>
        <dbReference type="ARBA" id="ARBA00023125"/>
    </source>
</evidence>
<evidence type="ECO:0000259" key="5">
    <source>
        <dbReference type="PROSITE" id="PS50977"/>
    </source>
</evidence>
<dbReference type="OrthoDB" id="9798857at2"/>